<dbReference type="PROSITE" id="PS50994">
    <property type="entry name" value="INTEGRASE"/>
    <property type="match status" value="1"/>
</dbReference>
<comment type="caution">
    <text evidence="16">The sequence shown here is derived from an EMBL/GenBank/DDBJ whole genome shotgun (WGS) entry which is preliminary data.</text>
</comment>
<keyword evidence="11" id="KW-0239">DNA-directed DNA polymerase</keyword>
<dbReference type="AlphaFoldDB" id="A0A9Q3IQH8"/>
<accession>A0A9Q3IQH8</accession>
<dbReference type="EMBL" id="AVOT02053311">
    <property type="protein sequence ID" value="MBW0548157.1"/>
    <property type="molecule type" value="Genomic_DNA"/>
</dbReference>
<evidence type="ECO:0000256" key="1">
    <source>
        <dbReference type="ARBA" id="ARBA00022578"/>
    </source>
</evidence>
<dbReference type="GO" id="GO:0015074">
    <property type="term" value="P:DNA integration"/>
    <property type="evidence" value="ECO:0007669"/>
    <property type="project" value="UniProtKB-KW"/>
</dbReference>
<proteinExistence type="predicted"/>
<keyword evidence="4" id="KW-0479">Metal-binding</keyword>
<dbReference type="InterPro" id="IPR001584">
    <property type="entry name" value="Integrase_cat-core"/>
</dbReference>
<keyword evidence="12" id="KW-0233">DNA recombination</keyword>
<evidence type="ECO:0000259" key="15">
    <source>
        <dbReference type="PROSITE" id="PS50994"/>
    </source>
</evidence>
<dbReference type="GO" id="GO:0004519">
    <property type="term" value="F:endonuclease activity"/>
    <property type="evidence" value="ECO:0007669"/>
    <property type="project" value="UniProtKB-KW"/>
</dbReference>
<evidence type="ECO:0000256" key="7">
    <source>
        <dbReference type="ARBA" id="ARBA00022842"/>
    </source>
</evidence>
<evidence type="ECO:0000256" key="3">
    <source>
        <dbReference type="ARBA" id="ARBA00022722"/>
    </source>
</evidence>
<comment type="catalytic activity">
    <reaction evidence="13">
        <text>DNA(n) + a 2'-deoxyribonucleoside 5'-triphosphate = DNA(n+1) + diphosphate</text>
        <dbReference type="Rhea" id="RHEA:22508"/>
        <dbReference type="Rhea" id="RHEA-COMP:17339"/>
        <dbReference type="Rhea" id="RHEA-COMP:17340"/>
        <dbReference type="ChEBI" id="CHEBI:33019"/>
        <dbReference type="ChEBI" id="CHEBI:61560"/>
        <dbReference type="ChEBI" id="CHEBI:173112"/>
        <dbReference type="EC" id="2.7.7.49"/>
    </reaction>
</comment>
<keyword evidence="3" id="KW-0540">Nuclease</keyword>
<evidence type="ECO:0000256" key="11">
    <source>
        <dbReference type="ARBA" id="ARBA00022932"/>
    </source>
</evidence>
<reference evidence="16" key="1">
    <citation type="submission" date="2021-03" db="EMBL/GenBank/DDBJ databases">
        <title>Draft genome sequence of rust myrtle Austropuccinia psidii MF-1, a brazilian biotype.</title>
        <authorList>
            <person name="Quecine M.C."/>
            <person name="Pachon D.M.R."/>
            <person name="Bonatelli M.L."/>
            <person name="Correr F.H."/>
            <person name="Franceschini L.M."/>
            <person name="Leite T.F."/>
            <person name="Margarido G.R.A."/>
            <person name="Almeida C.A."/>
            <person name="Ferrarezi J.A."/>
            <person name="Labate C.A."/>
        </authorList>
    </citation>
    <scope>NUCLEOTIDE SEQUENCE</scope>
    <source>
        <strain evidence="16">MF-1</strain>
    </source>
</reference>
<dbReference type="OrthoDB" id="1935865at2759"/>
<dbReference type="InterPro" id="IPR012337">
    <property type="entry name" value="RNaseH-like_sf"/>
</dbReference>
<evidence type="ECO:0000256" key="9">
    <source>
        <dbReference type="ARBA" id="ARBA00022908"/>
    </source>
</evidence>
<evidence type="ECO:0000256" key="6">
    <source>
        <dbReference type="ARBA" id="ARBA00022801"/>
    </source>
</evidence>
<evidence type="ECO:0000256" key="13">
    <source>
        <dbReference type="ARBA" id="ARBA00048173"/>
    </source>
</evidence>
<evidence type="ECO:0000256" key="8">
    <source>
        <dbReference type="ARBA" id="ARBA00022884"/>
    </source>
</evidence>
<keyword evidence="6" id="KW-0378">Hydrolase</keyword>
<dbReference type="PANTHER" id="PTHR42648">
    <property type="entry name" value="TRANSPOSASE, PUTATIVE-RELATED"/>
    <property type="match status" value="1"/>
</dbReference>
<evidence type="ECO:0000256" key="14">
    <source>
        <dbReference type="ARBA" id="ARBA00049244"/>
    </source>
</evidence>
<dbReference type="GO" id="GO:0003964">
    <property type="term" value="F:RNA-directed DNA polymerase activity"/>
    <property type="evidence" value="ECO:0007669"/>
    <property type="project" value="UniProtKB-KW"/>
</dbReference>
<feature type="domain" description="Integrase catalytic" evidence="15">
    <location>
        <begin position="21"/>
        <end position="134"/>
    </location>
</feature>
<keyword evidence="7" id="KW-0460">Magnesium</keyword>
<dbReference type="GO" id="GO:0016787">
    <property type="term" value="F:hydrolase activity"/>
    <property type="evidence" value="ECO:0007669"/>
    <property type="project" value="UniProtKB-KW"/>
</dbReference>
<keyword evidence="17" id="KW-1185">Reference proteome</keyword>
<name>A0A9Q3IQH8_9BASI</name>
<dbReference type="InterPro" id="IPR039537">
    <property type="entry name" value="Retrotran_Ty1/copia-like"/>
</dbReference>
<comment type="catalytic activity">
    <reaction evidence="14">
        <text>DNA(n) + a 2'-deoxyribonucleoside 5'-triphosphate = DNA(n+1) + diphosphate</text>
        <dbReference type="Rhea" id="RHEA:22508"/>
        <dbReference type="Rhea" id="RHEA-COMP:17339"/>
        <dbReference type="Rhea" id="RHEA-COMP:17340"/>
        <dbReference type="ChEBI" id="CHEBI:33019"/>
        <dbReference type="ChEBI" id="CHEBI:61560"/>
        <dbReference type="ChEBI" id="CHEBI:173112"/>
        <dbReference type="EC" id="2.7.7.7"/>
    </reaction>
</comment>
<keyword evidence="9" id="KW-0229">DNA integration</keyword>
<dbReference type="PANTHER" id="PTHR42648:SF11">
    <property type="entry name" value="TRANSPOSON TY4-P GAG-POL POLYPROTEIN"/>
    <property type="match status" value="1"/>
</dbReference>
<dbReference type="GO" id="GO:0003723">
    <property type="term" value="F:RNA binding"/>
    <property type="evidence" value="ECO:0007669"/>
    <property type="project" value="UniProtKB-KW"/>
</dbReference>
<sequence>MCSVCELNKAHKKPFNKKFDDSILPLDCVHIDLVEPIHPPSIYGFQYFLSITNQATSYKITKFLRKKSDAFEEFVIAKTYLENQKDCKLKKLISERGGEYLNTRFEQLAKAHGFDHRFSPPEAPQHNGFAERSN</sequence>
<protein>
    <recommendedName>
        <fullName evidence="15">Integrase catalytic domain-containing protein</fullName>
    </recommendedName>
</protein>
<evidence type="ECO:0000313" key="16">
    <source>
        <dbReference type="EMBL" id="MBW0548157.1"/>
    </source>
</evidence>
<dbReference type="GO" id="GO:0005634">
    <property type="term" value="C:nucleus"/>
    <property type="evidence" value="ECO:0007669"/>
    <property type="project" value="UniProtKB-ARBA"/>
</dbReference>
<evidence type="ECO:0000256" key="4">
    <source>
        <dbReference type="ARBA" id="ARBA00022723"/>
    </source>
</evidence>
<dbReference type="Proteomes" id="UP000765509">
    <property type="component" value="Unassembled WGS sequence"/>
</dbReference>
<dbReference type="InterPro" id="IPR036397">
    <property type="entry name" value="RNaseH_sf"/>
</dbReference>
<evidence type="ECO:0000256" key="5">
    <source>
        <dbReference type="ARBA" id="ARBA00022759"/>
    </source>
</evidence>
<dbReference type="SUPFAM" id="SSF53098">
    <property type="entry name" value="Ribonuclease H-like"/>
    <property type="match status" value="1"/>
</dbReference>
<evidence type="ECO:0000256" key="12">
    <source>
        <dbReference type="ARBA" id="ARBA00023172"/>
    </source>
</evidence>
<organism evidence="16 17">
    <name type="scientific">Austropuccinia psidii MF-1</name>
    <dbReference type="NCBI Taxonomy" id="1389203"/>
    <lineage>
        <taxon>Eukaryota</taxon>
        <taxon>Fungi</taxon>
        <taxon>Dikarya</taxon>
        <taxon>Basidiomycota</taxon>
        <taxon>Pucciniomycotina</taxon>
        <taxon>Pucciniomycetes</taxon>
        <taxon>Pucciniales</taxon>
        <taxon>Sphaerophragmiaceae</taxon>
        <taxon>Austropuccinia</taxon>
    </lineage>
</organism>
<keyword evidence="11" id="KW-0808">Transferase</keyword>
<dbReference type="Gene3D" id="3.30.420.10">
    <property type="entry name" value="Ribonuclease H-like superfamily/Ribonuclease H"/>
    <property type="match status" value="1"/>
</dbReference>
<dbReference type="GO" id="GO:0046872">
    <property type="term" value="F:metal ion binding"/>
    <property type="evidence" value="ECO:0007669"/>
    <property type="project" value="UniProtKB-KW"/>
</dbReference>
<dbReference type="GO" id="GO:0003887">
    <property type="term" value="F:DNA-directed DNA polymerase activity"/>
    <property type="evidence" value="ECO:0007669"/>
    <property type="project" value="UniProtKB-KW"/>
</dbReference>
<evidence type="ECO:0000256" key="2">
    <source>
        <dbReference type="ARBA" id="ARBA00022695"/>
    </source>
</evidence>
<dbReference type="GO" id="GO:0006310">
    <property type="term" value="P:DNA recombination"/>
    <property type="evidence" value="ECO:0007669"/>
    <property type="project" value="UniProtKB-KW"/>
</dbReference>
<gene>
    <name evidence="16" type="ORF">O181_087872</name>
</gene>
<dbReference type="GO" id="GO:0032196">
    <property type="term" value="P:transposition"/>
    <property type="evidence" value="ECO:0007669"/>
    <property type="project" value="UniProtKB-KW"/>
</dbReference>
<keyword evidence="10" id="KW-0695">RNA-directed DNA polymerase</keyword>
<evidence type="ECO:0000313" key="17">
    <source>
        <dbReference type="Proteomes" id="UP000765509"/>
    </source>
</evidence>
<keyword evidence="2" id="KW-0548">Nucleotidyltransferase</keyword>
<evidence type="ECO:0000256" key="10">
    <source>
        <dbReference type="ARBA" id="ARBA00022918"/>
    </source>
</evidence>
<keyword evidence="8" id="KW-0694">RNA-binding</keyword>
<keyword evidence="1" id="KW-0815">Transposition</keyword>
<keyword evidence="5" id="KW-0255">Endonuclease</keyword>